<feature type="transmembrane region" description="Helical" evidence="4">
    <location>
        <begin position="188"/>
        <end position="209"/>
    </location>
</feature>
<dbReference type="GO" id="GO:0016301">
    <property type="term" value="F:kinase activity"/>
    <property type="evidence" value="ECO:0007669"/>
    <property type="project" value="UniProtKB-KW"/>
</dbReference>
<dbReference type="AlphaFoldDB" id="A0A437LAG8"/>
<evidence type="ECO:0000313" key="6">
    <source>
        <dbReference type="Proteomes" id="UP000288587"/>
    </source>
</evidence>
<protein>
    <recommendedName>
        <fullName evidence="7">Histidine kinase/HSP90-like ATPase domain-containing protein</fullName>
    </recommendedName>
</protein>
<feature type="transmembrane region" description="Helical" evidence="4">
    <location>
        <begin position="255"/>
        <end position="272"/>
    </location>
</feature>
<evidence type="ECO:0000313" key="5">
    <source>
        <dbReference type="EMBL" id="RVT82363.1"/>
    </source>
</evidence>
<accession>A0A437LAG8</accession>
<organism evidence="5 6">
    <name type="scientific">Inhella crocodyli</name>
    <dbReference type="NCBI Taxonomy" id="2499851"/>
    <lineage>
        <taxon>Bacteria</taxon>
        <taxon>Pseudomonadati</taxon>
        <taxon>Pseudomonadota</taxon>
        <taxon>Betaproteobacteria</taxon>
        <taxon>Burkholderiales</taxon>
        <taxon>Sphaerotilaceae</taxon>
        <taxon>Inhella</taxon>
    </lineage>
</organism>
<dbReference type="SUPFAM" id="SSF55874">
    <property type="entry name" value="ATPase domain of HSP90 chaperone/DNA topoisomerase II/histidine kinase"/>
    <property type="match status" value="1"/>
</dbReference>
<dbReference type="Proteomes" id="UP000288587">
    <property type="component" value="Unassembled WGS sequence"/>
</dbReference>
<evidence type="ECO:0000256" key="3">
    <source>
        <dbReference type="ARBA" id="ARBA00023012"/>
    </source>
</evidence>
<evidence type="ECO:0000256" key="1">
    <source>
        <dbReference type="ARBA" id="ARBA00022679"/>
    </source>
</evidence>
<feature type="transmembrane region" description="Helical" evidence="4">
    <location>
        <begin position="310"/>
        <end position="331"/>
    </location>
</feature>
<dbReference type="PANTHER" id="PTHR24421">
    <property type="entry name" value="NITRATE/NITRITE SENSOR PROTEIN NARX-RELATED"/>
    <property type="match status" value="1"/>
</dbReference>
<dbReference type="InterPro" id="IPR036890">
    <property type="entry name" value="HATPase_C_sf"/>
</dbReference>
<feature type="transmembrane region" description="Helical" evidence="4">
    <location>
        <begin position="279"/>
        <end position="298"/>
    </location>
</feature>
<sequence length="628" mass="69362">MAWPGVAWRWLLALLLPLALVAGVQWQSLQQESDARLVRLSEWRTLASDAARPPSELAQAPTVTLPLRRLSEGTGVLWLEADLPSAPREGEVWALALEYRPYVRVYLNGALLADPDPDALADPSRRQLLVGMRHLQLTLPSTLLQAGSQRLQLRLEAPLTQRQSLNAPMLGPREVVLDQDASRRMWQALRGFTAGGAVLAALFLGLVGWVRREEPLYLVSAAHVALLALLLAPYVLSQQPLPTPWWRMLLDAADLIAKALQVAVVAHWAGVWTPGLRRFLIAVLAAGLPIDLWAAFHYLSWSDFSHPWPWWALGSRALLLTTALGLALHCLARRPSIAQWGNALLVGLSAFTWAWVSLASLALRAPMVDSNTLAHAGWVLWVVLMLQRHFVQSARREKALRDELSRELKRRTQALEAAYAAKAQAEREQAAGEQRQRLLQDLHDGLGARLLTLRLQARELTPSKLAQAIDECLLEMRLSVDTLTEDQGDLGVLLGSWRHRVAGMLRSAGLEMDWRVMDAPTLPCLRGSGALELVRFLQEALANTVRHAQARRITVGTSRTPSHVILWWIDDGQGIDPAAPEGTGRRSLAARAQRLGGRLDVFSPAPRDWLDVGTGTALALSLPLPKLT</sequence>
<keyword evidence="4" id="KW-0472">Membrane</keyword>
<dbReference type="CDD" id="cd16917">
    <property type="entry name" value="HATPase_UhpB-NarQ-NarX-like"/>
    <property type="match status" value="1"/>
</dbReference>
<dbReference type="GO" id="GO:0000160">
    <property type="term" value="P:phosphorelay signal transduction system"/>
    <property type="evidence" value="ECO:0007669"/>
    <property type="project" value="UniProtKB-KW"/>
</dbReference>
<keyword evidence="6" id="KW-1185">Reference proteome</keyword>
<evidence type="ECO:0000256" key="2">
    <source>
        <dbReference type="ARBA" id="ARBA00022777"/>
    </source>
</evidence>
<dbReference type="OrthoDB" id="9147043at2"/>
<dbReference type="EMBL" id="SACM01000006">
    <property type="protein sequence ID" value="RVT82363.1"/>
    <property type="molecule type" value="Genomic_DNA"/>
</dbReference>
<dbReference type="Gene3D" id="3.30.565.10">
    <property type="entry name" value="Histidine kinase-like ATPase, C-terminal domain"/>
    <property type="match status" value="1"/>
</dbReference>
<dbReference type="InterPro" id="IPR050482">
    <property type="entry name" value="Sensor_HK_TwoCompSys"/>
</dbReference>
<feature type="transmembrane region" description="Helical" evidence="4">
    <location>
        <begin position="375"/>
        <end position="391"/>
    </location>
</feature>
<reference evidence="5 6" key="1">
    <citation type="submission" date="2019-01" db="EMBL/GenBank/DDBJ databases">
        <authorList>
            <person name="Chen W.-M."/>
        </authorList>
    </citation>
    <scope>NUCLEOTIDE SEQUENCE [LARGE SCALE GENOMIC DNA]</scope>
    <source>
        <strain evidence="5 6">CCP-18</strain>
    </source>
</reference>
<name>A0A437LAG8_9BURK</name>
<evidence type="ECO:0008006" key="7">
    <source>
        <dbReference type="Google" id="ProtNLM"/>
    </source>
</evidence>
<feature type="transmembrane region" description="Helical" evidence="4">
    <location>
        <begin position="343"/>
        <end position="363"/>
    </location>
</feature>
<keyword evidence="4" id="KW-0812">Transmembrane</keyword>
<keyword evidence="2" id="KW-0418">Kinase</keyword>
<dbReference type="RefSeq" id="WP_127684171.1">
    <property type="nucleotide sequence ID" value="NZ_SACM01000006.1"/>
</dbReference>
<keyword evidence="4" id="KW-1133">Transmembrane helix</keyword>
<comment type="caution">
    <text evidence="5">The sequence shown here is derived from an EMBL/GenBank/DDBJ whole genome shotgun (WGS) entry which is preliminary data.</text>
</comment>
<keyword evidence="1" id="KW-0808">Transferase</keyword>
<feature type="transmembrane region" description="Helical" evidence="4">
    <location>
        <begin position="216"/>
        <end position="235"/>
    </location>
</feature>
<keyword evidence="3" id="KW-0902">Two-component regulatory system</keyword>
<proteinExistence type="predicted"/>
<evidence type="ECO:0000256" key="4">
    <source>
        <dbReference type="SAM" id="Phobius"/>
    </source>
</evidence>
<gene>
    <name evidence="5" type="ORF">EOD73_16630</name>
</gene>